<keyword evidence="2 5" id="KW-0812">Transmembrane</keyword>
<name>A0AAD9S3I3_PHOAM</name>
<comment type="caution">
    <text evidence="7">The sequence shown here is derived from an EMBL/GenBank/DDBJ whole genome shotgun (WGS) entry which is preliminary data.</text>
</comment>
<proteinExistence type="predicted"/>
<feature type="domain" description="MARVEL" evidence="6">
    <location>
        <begin position="11"/>
        <end position="139"/>
    </location>
</feature>
<dbReference type="PANTHER" id="PTHR37451">
    <property type="entry name" value="MARVEL DOMAIN"/>
    <property type="match status" value="1"/>
</dbReference>
<evidence type="ECO:0000256" key="4">
    <source>
        <dbReference type="ARBA" id="ARBA00023136"/>
    </source>
</evidence>
<dbReference type="PANTHER" id="PTHR37451:SF1">
    <property type="entry name" value="MARVEL DOMAIN-CONTAINING PROTEIN"/>
    <property type="match status" value="1"/>
</dbReference>
<organism evidence="7 8">
    <name type="scientific">Phomopsis amygdali</name>
    <name type="common">Fusicoccum amygdali</name>
    <dbReference type="NCBI Taxonomy" id="1214568"/>
    <lineage>
        <taxon>Eukaryota</taxon>
        <taxon>Fungi</taxon>
        <taxon>Dikarya</taxon>
        <taxon>Ascomycota</taxon>
        <taxon>Pezizomycotina</taxon>
        <taxon>Sordariomycetes</taxon>
        <taxon>Sordariomycetidae</taxon>
        <taxon>Diaporthales</taxon>
        <taxon>Diaporthaceae</taxon>
        <taxon>Diaporthe</taxon>
    </lineage>
</organism>
<dbReference type="InterPro" id="IPR008253">
    <property type="entry name" value="Marvel"/>
</dbReference>
<dbReference type="GO" id="GO:0016020">
    <property type="term" value="C:membrane"/>
    <property type="evidence" value="ECO:0007669"/>
    <property type="project" value="UniProtKB-SubCell"/>
</dbReference>
<feature type="transmembrane region" description="Helical" evidence="5">
    <location>
        <begin position="81"/>
        <end position="107"/>
    </location>
</feature>
<protein>
    <recommendedName>
        <fullName evidence="6">MARVEL domain-containing protein</fullName>
    </recommendedName>
</protein>
<keyword evidence="4 5" id="KW-0472">Membrane</keyword>
<evidence type="ECO:0000256" key="2">
    <source>
        <dbReference type="ARBA" id="ARBA00022692"/>
    </source>
</evidence>
<keyword evidence="3 5" id="KW-1133">Transmembrane helix</keyword>
<comment type="subcellular location">
    <subcellularLocation>
        <location evidence="1">Membrane</location>
        <topology evidence="1">Multi-pass membrane protein</topology>
    </subcellularLocation>
</comment>
<dbReference type="Proteomes" id="UP001265746">
    <property type="component" value="Unassembled WGS sequence"/>
</dbReference>
<evidence type="ECO:0000313" key="8">
    <source>
        <dbReference type="Proteomes" id="UP001265746"/>
    </source>
</evidence>
<evidence type="ECO:0000256" key="3">
    <source>
        <dbReference type="ARBA" id="ARBA00022989"/>
    </source>
</evidence>
<dbReference type="Pfam" id="PF01284">
    <property type="entry name" value="MARVEL"/>
    <property type="match status" value="1"/>
</dbReference>
<sequence>MALGFVPIAHIVAVVFSIIELGLTGYVVSLYDGTYNNGYYWTGSWSPDRVNFMLFNSIWSLLVLAYIGITPLYLTSIFHKLAALALEAITMIFWFAGSVALAVFIGVPRCHGNSWCGSLQAAVAFGFFLWAIFLFLMVLDTIEAMRSRRHSTKTHNHTKPYAGA</sequence>
<feature type="transmembrane region" description="Helical" evidence="5">
    <location>
        <begin position="51"/>
        <end position="74"/>
    </location>
</feature>
<dbReference type="AlphaFoldDB" id="A0AAD9S3I3"/>
<keyword evidence="8" id="KW-1185">Reference proteome</keyword>
<reference evidence="7" key="1">
    <citation type="submission" date="2023-06" db="EMBL/GenBank/DDBJ databases">
        <authorList>
            <person name="Noh H."/>
        </authorList>
    </citation>
    <scope>NUCLEOTIDE SEQUENCE</scope>
    <source>
        <strain evidence="7">DUCC20226</strain>
    </source>
</reference>
<evidence type="ECO:0000259" key="6">
    <source>
        <dbReference type="Pfam" id="PF01284"/>
    </source>
</evidence>
<dbReference type="EMBL" id="JAUJFL010000010">
    <property type="protein sequence ID" value="KAK2597191.1"/>
    <property type="molecule type" value="Genomic_DNA"/>
</dbReference>
<accession>A0AAD9S3I3</accession>
<evidence type="ECO:0000256" key="5">
    <source>
        <dbReference type="SAM" id="Phobius"/>
    </source>
</evidence>
<evidence type="ECO:0000313" key="7">
    <source>
        <dbReference type="EMBL" id="KAK2597191.1"/>
    </source>
</evidence>
<gene>
    <name evidence="7" type="ORF">N8I77_013052</name>
</gene>
<feature type="transmembrane region" description="Helical" evidence="5">
    <location>
        <begin position="119"/>
        <end position="139"/>
    </location>
</feature>
<evidence type="ECO:0000256" key="1">
    <source>
        <dbReference type="ARBA" id="ARBA00004141"/>
    </source>
</evidence>
<feature type="transmembrane region" description="Helical" evidence="5">
    <location>
        <begin position="7"/>
        <end position="31"/>
    </location>
</feature>